<dbReference type="SMART" id="SM00448">
    <property type="entry name" value="REC"/>
    <property type="match status" value="1"/>
</dbReference>
<dbReference type="SMART" id="SM00342">
    <property type="entry name" value="HTH_ARAC"/>
    <property type="match status" value="1"/>
</dbReference>
<evidence type="ECO:0000259" key="9">
    <source>
        <dbReference type="PROSITE" id="PS01124"/>
    </source>
</evidence>
<reference evidence="11 12" key="1">
    <citation type="submission" date="2020-08" db="EMBL/GenBank/DDBJ databases">
        <title>Genomic Encyclopedia of Type Strains, Phase III (KMG-III): the genomes of soil and plant-associated and newly described type strains.</title>
        <authorList>
            <person name="Whitman W."/>
        </authorList>
    </citation>
    <scope>NUCLEOTIDE SEQUENCE [LARGE SCALE GENOMIC DNA]</scope>
    <source>
        <strain evidence="11 12">CECT 5862</strain>
    </source>
</reference>
<evidence type="ECO:0000256" key="2">
    <source>
        <dbReference type="ARBA" id="ARBA00022490"/>
    </source>
</evidence>
<accession>A0A7W5B0C0</accession>
<comment type="subcellular location">
    <subcellularLocation>
        <location evidence="1">Cytoplasm</location>
    </subcellularLocation>
</comment>
<keyword evidence="6" id="KW-0238">DNA-binding</keyword>
<dbReference type="GO" id="GO:0000160">
    <property type="term" value="P:phosphorelay signal transduction system"/>
    <property type="evidence" value="ECO:0007669"/>
    <property type="project" value="UniProtKB-KW"/>
</dbReference>
<evidence type="ECO:0000313" key="11">
    <source>
        <dbReference type="EMBL" id="MBB3112125.1"/>
    </source>
</evidence>
<keyword evidence="2" id="KW-0963">Cytoplasm</keyword>
<evidence type="ECO:0000256" key="4">
    <source>
        <dbReference type="ARBA" id="ARBA00023012"/>
    </source>
</evidence>
<dbReference type="GO" id="GO:0043565">
    <property type="term" value="F:sequence-specific DNA binding"/>
    <property type="evidence" value="ECO:0007669"/>
    <property type="project" value="InterPro"/>
</dbReference>
<keyword evidence="3 8" id="KW-0597">Phosphoprotein</keyword>
<dbReference type="InterPro" id="IPR051552">
    <property type="entry name" value="HptR"/>
</dbReference>
<feature type="domain" description="HTH araC/xylS-type" evidence="9">
    <location>
        <begin position="148"/>
        <end position="247"/>
    </location>
</feature>
<dbReference type="InterPro" id="IPR001789">
    <property type="entry name" value="Sig_transdc_resp-reg_receiver"/>
</dbReference>
<name>A0A7W5B0C0_9BACL</name>
<dbReference type="PROSITE" id="PS50110">
    <property type="entry name" value="RESPONSE_REGULATORY"/>
    <property type="match status" value="1"/>
</dbReference>
<evidence type="ECO:0000256" key="3">
    <source>
        <dbReference type="ARBA" id="ARBA00022553"/>
    </source>
</evidence>
<dbReference type="CDD" id="cd17536">
    <property type="entry name" value="REC_YesN-like"/>
    <property type="match status" value="1"/>
</dbReference>
<protein>
    <submittedName>
        <fullName evidence="11">Two-component system response regulator YesN</fullName>
    </submittedName>
</protein>
<dbReference type="InterPro" id="IPR018060">
    <property type="entry name" value="HTH_AraC"/>
</dbReference>
<dbReference type="AlphaFoldDB" id="A0A7W5B0C0"/>
<dbReference type="EMBL" id="JACHXK010000010">
    <property type="protein sequence ID" value="MBB3112125.1"/>
    <property type="molecule type" value="Genomic_DNA"/>
</dbReference>
<dbReference type="Gene3D" id="1.10.10.60">
    <property type="entry name" value="Homeodomain-like"/>
    <property type="match status" value="2"/>
</dbReference>
<dbReference type="GO" id="GO:0003700">
    <property type="term" value="F:DNA-binding transcription factor activity"/>
    <property type="evidence" value="ECO:0007669"/>
    <property type="project" value="InterPro"/>
</dbReference>
<dbReference type="GO" id="GO:0005737">
    <property type="term" value="C:cytoplasm"/>
    <property type="evidence" value="ECO:0007669"/>
    <property type="project" value="UniProtKB-SubCell"/>
</dbReference>
<evidence type="ECO:0000256" key="5">
    <source>
        <dbReference type="ARBA" id="ARBA00023015"/>
    </source>
</evidence>
<dbReference type="InterPro" id="IPR018062">
    <property type="entry name" value="HTH_AraC-typ_CS"/>
</dbReference>
<feature type="domain" description="Response regulatory" evidence="10">
    <location>
        <begin position="3"/>
        <end position="119"/>
    </location>
</feature>
<evidence type="ECO:0000313" key="12">
    <source>
        <dbReference type="Proteomes" id="UP000570361"/>
    </source>
</evidence>
<gene>
    <name evidence="11" type="ORF">FHS18_004203</name>
</gene>
<keyword evidence="12" id="KW-1185">Reference proteome</keyword>
<dbReference type="SUPFAM" id="SSF46689">
    <property type="entry name" value="Homeodomain-like"/>
    <property type="match status" value="2"/>
</dbReference>
<sequence>MFKLMIVDDEPIILAGIRDMIESQNTPFTKIVTAQDGFEALEKLDYFYPDLIITDIQMPEMDGLEFIRHAKSKLETRFIILSGYDVFEYARKAIHLQVVEYLLKPINEQELNDLLKRMAIDIMASSQQEESKAASENPSEGSYSEHVKMLLTYIHSNYRKDISLSDAAAYLKLHPVYTGQLFKKETGKTFVHYIHSIRMKKAKELLADKNAISLEKIAACVGYENRRTFYKVFNKYVGLTPGQYRESCIAQNE</sequence>
<dbReference type="Pfam" id="PF00072">
    <property type="entry name" value="Response_reg"/>
    <property type="match status" value="1"/>
</dbReference>
<dbReference type="RefSeq" id="WP_183602086.1">
    <property type="nucleotide sequence ID" value="NZ_JACHXK010000010.1"/>
</dbReference>
<evidence type="ECO:0000256" key="6">
    <source>
        <dbReference type="ARBA" id="ARBA00023125"/>
    </source>
</evidence>
<keyword evidence="5" id="KW-0805">Transcription regulation</keyword>
<evidence type="ECO:0000256" key="1">
    <source>
        <dbReference type="ARBA" id="ARBA00004496"/>
    </source>
</evidence>
<dbReference type="Gene3D" id="3.40.50.2300">
    <property type="match status" value="1"/>
</dbReference>
<organism evidence="11 12">
    <name type="scientific">Paenibacillus phyllosphaerae</name>
    <dbReference type="NCBI Taxonomy" id="274593"/>
    <lineage>
        <taxon>Bacteria</taxon>
        <taxon>Bacillati</taxon>
        <taxon>Bacillota</taxon>
        <taxon>Bacilli</taxon>
        <taxon>Bacillales</taxon>
        <taxon>Paenibacillaceae</taxon>
        <taxon>Paenibacillus</taxon>
    </lineage>
</organism>
<comment type="caution">
    <text evidence="11">The sequence shown here is derived from an EMBL/GenBank/DDBJ whole genome shotgun (WGS) entry which is preliminary data.</text>
</comment>
<dbReference type="SUPFAM" id="SSF52172">
    <property type="entry name" value="CheY-like"/>
    <property type="match status" value="1"/>
</dbReference>
<evidence type="ECO:0000256" key="7">
    <source>
        <dbReference type="ARBA" id="ARBA00023163"/>
    </source>
</evidence>
<proteinExistence type="predicted"/>
<dbReference type="PROSITE" id="PS01124">
    <property type="entry name" value="HTH_ARAC_FAMILY_2"/>
    <property type="match status" value="1"/>
</dbReference>
<dbReference type="Proteomes" id="UP000570361">
    <property type="component" value="Unassembled WGS sequence"/>
</dbReference>
<keyword evidence="7" id="KW-0804">Transcription</keyword>
<feature type="modified residue" description="4-aspartylphosphate" evidence="8">
    <location>
        <position position="55"/>
    </location>
</feature>
<evidence type="ECO:0000256" key="8">
    <source>
        <dbReference type="PROSITE-ProRule" id="PRU00169"/>
    </source>
</evidence>
<evidence type="ECO:0000259" key="10">
    <source>
        <dbReference type="PROSITE" id="PS50110"/>
    </source>
</evidence>
<dbReference type="PANTHER" id="PTHR42713:SF3">
    <property type="entry name" value="TRANSCRIPTIONAL REGULATORY PROTEIN HPTR"/>
    <property type="match status" value="1"/>
</dbReference>
<dbReference type="PROSITE" id="PS00041">
    <property type="entry name" value="HTH_ARAC_FAMILY_1"/>
    <property type="match status" value="1"/>
</dbReference>
<dbReference type="InterPro" id="IPR011006">
    <property type="entry name" value="CheY-like_superfamily"/>
</dbReference>
<dbReference type="Pfam" id="PF12833">
    <property type="entry name" value="HTH_18"/>
    <property type="match status" value="1"/>
</dbReference>
<dbReference type="PANTHER" id="PTHR42713">
    <property type="entry name" value="HISTIDINE KINASE-RELATED"/>
    <property type="match status" value="1"/>
</dbReference>
<keyword evidence="4" id="KW-0902">Two-component regulatory system</keyword>
<dbReference type="InterPro" id="IPR009057">
    <property type="entry name" value="Homeodomain-like_sf"/>
</dbReference>